<dbReference type="PIRSF" id="PIRSF036934">
    <property type="entry name" value="TrpE-G"/>
    <property type="match status" value="1"/>
</dbReference>
<comment type="caution">
    <text evidence="6">The sequence shown here is derived from an EMBL/GenBank/DDBJ whole genome shotgun (WGS) entry which is preliminary data.</text>
</comment>
<protein>
    <recommendedName>
        <fullName evidence="2">Anthranilate synthase</fullName>
        <ecNumber evidence="2">4.1.3.27</ecNumber>
    </recommendedName>
</protein>
<dbReference type="UniPathway" id="UPA00035">
    <property type="reaction ID" value="UER00040"/>
</dbReference>
<dbReference type="Pfam" id="PF04715">
    <property type="entry name" value="Anth_synt_I_N"/>
    <property type="match status" value="1"/>
</dbReference>
<dbReference type="InterPro" id="IPR019999">
    <property type="entry name" value="Anth_synth_I-like"/>
</dbReference>
<dbReference type="NCBIfam" id="NF010081">
    <property type="entry name" value="PRK13566.1"/>
    <property type="match status" value="1"/>
</dbReference>
<proteinExistence type="predicted"/>
<dbReference type="CDD" id="cd01743">
    <property type="entry name" value="GATase1_Anthranilate_Synthase"/>
    <property type="match status" value="1"/>
</dbReference>
<dbReference type="PANTHER" id="PTHR11236:SF9">
    <property type="entry name" value="ANTHRANILATE SYNTHASE COMPONENT 1"/>
    <property type="match status" value="1"/>
</dbReference>
<dbReference type="EC" id="4.1.3.27" evidence="2"/>
<evidence type="ECO:0000259" key="5">
    <source>
        <dbReference type="Pfam" id="PF04715"/>
    </source>
</evidence>
<keyword evidence="7" id="KW-1185">Reference proteome</keyword>
<comment type="catalytic activity">
    <reaction evidence="2">
        <text>chorismate + L-glutamine = anthranilate + pyruvate + L-glutamate + H(+)</text>
        <dbReference type="Rhea" id="RHEA:21732"/>
        <dbReference type="ChEBI" id="CHEBI:15361"/>
        <dbReference type="ChEBI" id="CHEBI:15378"/>
        <dbReference type="ChEBI" id="CHEBI:16567"/>
        <dbReference type="ChEBI" id="CHEBI:29748"/>
        <dbReference type="ChEBI" id="CHEBI:29985"/>
        <dbReference type="ChEBI" id="CHEBI:58359"/>
        <dbReference type="EC" id="4.1.3.27"/>
    </reaction>
</comment>
<dbReference type="Gene3D" id="3.60.120.10">
    <property type="entry name" value="Anthranilate synthase"/>
    <property type="match status" value="1"/>
</dbReference>
<dbReference type="InterPro" id="IPR017926">
    <property type="entry name" value="GATASE"/>
</dbReference>
<dbReference type="InterPro" id="IPR005801">
    <property type="entry name" value="ADC_synthase"/>
</dbReference>
<dbReference type="Pfam" id="PF00425">
    <property type="entry name" value="Chorismate_bind"/>
    <property type="match status" value="1"/>
</dbReference>
<dbReference type="InterPro" id="IPR015890">
    <property type="entry name" value="Chorismate_C"/>
</dbReference>
<dbReference type="PANTHER" id="PTHR11236">
    <property type="entry name" value="AMINOBENZOATE/ANTHRANILATE SYNTHASE"/>
    <property type="match status" value="1"/>
</dbReference>
<dbReference type="InterPro" id="IPR006221">
    <property type="entry name" value="TrpG/PapA_dom"/>
</dbReference>
<keyword evidence="2" id="KW-0057">Aromatic amino acid biosynthesis</keyword>
<name>A0A4Z0GPA6_9BACL</name>
<dbReference type="EMBL" id="SRJD01000011">
    <property type="protein sequence ID" value="TGA97835.1"/>
    <property type="molecule type" value="Genomic_DNA"/>
</dbReference>
<dbReference type="InterPro" id="IPR010112">
    <property type="entry name" value="TrpE-G_bact"/>
</dbReference>
<dbReference type="InterPro" id="IPR006805">
    <property type="entry name" value="Anth_synth_I_N"/>
</dbReference>
<dbReference type="Pfam" id="PF00117">
    <property type="entry name" value="GATase"/>
    <property type="match status" value="1"/>
</dbReference>
<evidence type="ECO:0000313" key="6">
    <source>
        <dbReference type="EMBL" id="TGA97835.1"/>
    </source>
</evidence>
<dbReference type="Gene3D" id="3.40.50.880">
    <property type="match status" value="1"/>
</dbReference>
<dbReference type="PRINTS" id="PR00097">
    <property type="entry name" value="ANTSNTHASEII"/>
</dbReference>
<keyword evidence="2 6" id="KW-0456">Lyase</keyword>
<evidence type="ECO:0000259" key="3">
    <source>
        <dbReference type="Pfam" id="PF00117"/>
    </source>
</evidence>
<keyword evidence="1" id="KW-0315">Glutamine amidotransferase</keyword>
<feature type="domain" description="Chorismate-utilising enzyme C-terminal" evidence="4">
    <location>
        <begin position="249"/>
        <end position="502"/>
    </location>
</feature>
<dbReference type="PROSITE" id="PS51273">
    <property type="entry name" value="GATASE_TYPE_1"/>
    <property type="match status" value="1"/>
</dbReference>
<keyword evidence="2" id="KW-0822">Tryptophan biosynthesis</keyword>
<dbReference type="PRINTS" id="PR00096">
    <property type="entry name" value="GATASE"/>
</dbReference>
<dbReference type="AlphaFoldDB" id="A0A4Z0GPA6"/>
<keyword evidence="2" id="KW-0028">Amino-acid biosynthesis</keyword>
<evidence type="ECO:0000259" key="4">
    <source>
        <dbReference type="Pfam" id="PF00425"/>
    </source>
</evidence>
<feature type="domain" description="Glutamine amidotransferase" evidence="3">
    <location>
        <begin position="537"/>
        <end position="711"/>
    </location>
</feature>
<dbReference type="RefSeq" id="WP_135348767.1">
    <property type="nucleotide sequence ID" value="NZ_SRJD01000011.1"/>
</dbReference>
<organism evidence="6 7">
    <name type="scientific">Sporolactobacillus shoreae</name>
    <dbReference type="NCBI Taxonomy" id="1465501"/>
    <lineage>
        <taxon>Bacteria</taxon>
        <taxon>Bacillati</taxon>
        <taxon>Bacillota</taxon>
        <taxon>Bacilli</taxon>
        <taxon>Bacillales</taxon>
        <taxon>Sporolactobacillaceae</taxon>
        <taxon>Sporolactobacillus</taxon>
    </lineage>
</organism>
<feature type="domain" description="Anthranilate synthase component I N-terminal" evidence="5">
    <location>
        <begin position="40"/>
        <end position="208"/>
    </location>
</feature>
<dbReference type="SUPFAM" id="SSF52317">
    <property type="entry name" value="Class I glutamine amidotransferase-like"/>
    <property type="match status" value="1"/>
</dbReference>
<evidence type="ECO:0000313" key="7">
    <source>
        <dbReference type="Proteomes" id="UP000298347"/>
    </source>
</evidence>
<accession>A0A4Z0GPA6</accession>
<dbReference type="GO" id="GO:0004049">
    <property type="term" value="F:anthranilate synthase activity"/>
    <property type="evidence" value="ECO:0007669"/>
    <property type="project" value="UniProtKB-UniRule"/>
</dbReference>
<dbReference type="Proteomes" id="UP000298347">
    <property type="component" value="Unassembled WGS sequence"/>
</dbReference>
<dbReference type="InterPro" id="IPR029062">
    <property type="entry name" value="Class_I_gatase-like"/>
</dbReference>
<dbReference type="SUPFAM" id="SSF56322">
    <property type="entry name" value="ADC synthase"/>
    <property type="match status" value="1"/>
</dbReference>
<evidence type="ECO:0000256" key="2">
    <source>
        <dbReference type="PIRNR" id="PIRNR036934"/>
    </source>
</evidence>
<comment type="pathway">
    <text evidence="2">Amino-acid biosynthesis; L-tryptophan biosynthesis; L-tryptophan from chorismate: step 1/5.</text>
</comment>
<gene>
    <name evidence="6" type="ORF">E4665_10580</name>
</gene>
<evidence type="ECO:0000256" key="1">
    <source>
        <dbReference type="ARBA" id="ARBA00022962"/>
    </source>
</evidence>
<dbReference type="GO" id="GO:0000162">
    <property type="term" value="P:L-tryptophan biosynthetic process"/>
    <property type="evidence" value="ECO:0007669"/>
    <property type="project" value="UniProtKB-UniRule"/>
</dbReference>
<dbReference type="NCBIfam" id="TIGR01815">
    <property type="entry name" value="TrpE-clade3"/>
    <property type="match status" value="1"/>
</dbReference>
<sequence>MSLLSNIRTSEQSTVYATGKGLQITRSRISVPVGDTRSKLMSRLDEHKGALFSSTYNFPGRYSRWDIGFVNPPIELTARSDTFRIRPLNARGRVIITYLKECLSSPAFTIRQSRSGDLLGTLHKESNVVIKEEDRTRRPSVFTLLRQVQQLFHTDDEFLGLYGAFGFDLILQFEPFPLSKPRDEEQNDLQLYLPDELFVVDREKDEAYQLVYDFRFHKQNTEGLVRDGTVYPFQPSGKAHSSAFADKKGDYAQMVREAKLAFKKGDLFEVVPSRVLVQPCQSRPSDVFRRLQQINPSPYGFLIHLNEEEFLVGCSPEMFVRVDGATVETCPISGTIKRRGSVIEDAEQIKTLLGSAKEESELTMCTDVDRNDKSRICVPGSVEVVGRRQIETYSHLFHTVDHIKGLIKKDFDAIDAFISHMWAVTITGAPKLEAIKWIESHEKTPRGWYGGAVGWLGFNGNMNTGLTLRCLRLQRGVAQIRVGATLLYDSVPDSEEQETLTKAKALLEALKPHTPSKEECTEHQKKERHHSHLRLLFVDHEDSFVHTLSAYFQTLGAEVTVCRSPVARKLIKDGSEPIDLVVLSPGPGEPNRFQMNETIRLCLERRLPIFGICLGLQGIVSYFGGQLDTLPVPAHGKSSTVIHDGDSALFSGLPLQFKAGRYHSICAVQISPELKVTARSGDGVVMAVEHRNLPIAAVQFHPESIMTLSENAGMKILENVIRMASSQPV</sequence>
<dbReference type="OrthoDB" id="9803598at2"/>
<reference evidence="6 7" key="1">
    <citation type="journal article" date="2015" name="Int. J. Syst. Evol. Microbiol.">
        <title>Sporolactobacillus shoreae sp. nov. and Sporolactobacillus spathodeae sp. nov., two spore-forming lactic acid bacteria isolated from tree barks in Thailand.</title>
        <authorList>
            <person name="Thamacharoensuk T."/>
            <person name="Kitahara M."/>
            <person name="Ohkuma M."/>
            <person name="Thongchul N."/>
            <person name="Tanasupawat S."/>
        </authorList>
    </citation>
    <scope>NUCLEOTIDE SEQUENCE [LARGE SCALE GENOMIC DNA]</scope>
    <source>
        <strain evidence="6 7">BK92</strain>
    </source>
</reference>